<proteinExistence type="predicted"/>
<keyword evidence="1" id="KW-0812">Transmembrane</keyword>
<protein>
    <recommendedName>
        <fullName evidence="4">TrgA family protein</fullName>
    </recommendedName>
</protein>
<feature type="transmembrane region" description="Helical" evidence="1">
    <location>
        <begin position="125"/>
        <end position="144"/>
    </location>
</feature>
<keyword evidence="1" id="KW-0472">Membrane</keyword>
<dbReference type="NCBIfam" id="NF033773">
    <property type="entry name" value="tellur_TrgA"/>
    <property type="match status" value="1"/>
</dbReference>
<feature type="transmembrane region" description="Helical" evidence="1">
    <location>
        <begin position="36"/>
        <end position="55"/>
    </location>
</feature>
<organism evidence="2 3">
    <name type="scientific">Silicimonas algicola</name>
    <dbReference type="NCBI Taxonomy" id="1826607"/>
    <lineage>
        <taxon>Bacteria</taxon>
        <taxon>Pseudomonadati</taxon>
        <taxon>Pseudomonadota</taxon>
        <taxon>Alphaproteobacteria</taxon>
        <taxon>Rhodobacterales</taxon>
        <taxon>Paracoccaceae</taxon>
    </lineage>
</organism>
<evidence type="ECO:0000256" key="1">
    <source>
        <dbReference type="SAM" id="Phobius"/>
    </source>
</evidence>
<feature type="transmembrane region" description="Helical" evidence="1">
    <location>
        <begin position="7"/>
        <end position="24"/>
    </location>
</feature>
<evidence type="ECO:0000313" key="3">
    <source>
        <dbReference type="Proteomes" id="UP000245390"/>
    </source>
</evidence>
<dbReference type="RefSeq" id="WP_109757179.1">
    <property type="nucleotide sequence ID" value="NZ_CP034588.1"/>
</dbReference>
<comment type="caution">
    <text evidence="2">The sequence shown here is derived from an EMBL/GenBank/DDBJ whole genome shotgun (WGS) entry which is preliminary data.</text>
</comment>
<dbReference type="OrthoDB" id="7869508at2"/>
<accession>A0A316GFV4</accession>
<evidence type="ECO:0000313" key="2">
    <source>
        <dbReference type="EMBL" id="PWK58260.1"/>
    </source>
</evidence>
<name>A0A316GFV4_9RHOB</name>
<dbReference type="EMBL" id="QGGV01000001">
    <property type="protein sequence ID" value="PWK58260.1"/>
    <property type="molecule type" value="Genomic_DNA"/>
</dbReference>
<dbReference type="InterPro" id="IPR047784">
    <property type="entry name" value="TrgA"/>
</dbReference>
<dbReference type="AlphaFoldDB" id="A0A316GFV4"/>
<dbReference type="Proteomes" id="UP000245390">
    <property type="component" value="Unassembled WGS sequence"/>
</dbReference>
<sequence>MPTGGKLIAALSFAALAYFISDLMKPILMDTEGTRVGWLSPLNACVGFVMGWTILGNGSGKTYRQSFGFGLTTLAATFFWVFIVWSGYKMLSRSVQLRYDGPMEALQQMAQLCVDYAKLVATQEILIPAIVGALFMSWLTEFFARRWS</sequence>
<reference evidence="2 3" key="1">
    <citation type="submission" date="2018-05" db="EMBL/GenBank/DDBJ databases">
        <title>Genomic Encyclopedia of Type Strains, Phase IV (KMG-IV): sequencing the most valuable type-strain genomes for metagenomic binning, comparative biology and taxonomic classification.</title>
        <authorList>
            <person name="Goeker M."/>
        </authorList>
    </citation>
    <scope>NUCLEOTIDE SEQUENCE [LARGE SCALE GENOMIC DNA]</scope>
    <source>
        <strain evidence="2 3">DSM 103371</strain>
    </source>
</reference>
<feature type="transmembrane region" description="Helical" evidence="1">
    <location>
        <begin position="67"/>
        <end position="88"/>
    </location>
</feature>
<evidence type="ECO:0008006" key="4">
    <source>
        <dbReference type="Google" id="ProtNLM"/>
    </source>
</evidence>
<keyword evidence="3" id="KW-1185">Reference proteome</keyword>
<dbReference type="KEGG" id="salo:EF888_01805"/>
<gene>
    <name evidence="2" type="ORF">C8D95_10165</name>
</gene>
<keyword evidence="1" id="KW-1133">Transmembrane helix</keyword>